<keyword evidence="15" id="KW-1185">Reference proteome</keyword>
<proteinExistence type="inferred from homology"/>
<dbReference type="InterPro" id="IPR045886">
    <property type="entry name" value="ThiF/MoeB/HesA"/>
</dbReference>
<evidence type="ECO:0000256" key="3">
    <source>
        <dbReference type="ARBA" id="ARBA00022741"/>
    </source>
</evidence>
<evidence type="ECO:0000256" key="2">
    <source>
        <dbReference type="ARBA" id="ARBA00022679"/>
    </source>
</evidence>
<comment type="catalytic activity">
    <reaction evidence="5">
        <text>[molybdopterin-synthase sulfur-carrier protein]-C-terminal Gly-Gly + ATP + H(+) = [molybdopterin-synthase sulfur-carrier protein]-C-terminal Gly-Gly-AMP + diphosphate</text>
        <dbReference type="Rhea" id="RHEA:43616"/>
        <dbReference type="Rhea" id="RHEA-COMP:12159"/>
        <dbReference type="Rhea" id="RHEA-COMP:12202"/>
        <dbReference type="ChEBI" id="CHEBI:15378"/>
        <dbReference type="ChEBI" id="CHEBI:30616"/>
        <dbReference type="ChEBI" id="CHEBI:33019"/>
        <dbReference type="ChEBI" id="CHEBI:90618"/>
        <dbReference type="ChEBI" id="CHEBI:90778"/>
        <dbReference type="EC" id="2.7.7.80"/>
    </reaction>
</comment>
<evidence type="ECO:0000259" key="13">
    <source>
        <dbReference type="Pfam" id="PF00899"/>
    </source>
</evidence>
<dbReference type="InterPro" id="IPR000594">
    <property type="entry name" value="ThiF_NAD_FAD-bd"/>
</dbReference>
<dbReference type="Proteomes" id="UP000182961">
    <property type="component" value="Unassembled WGS sequence"/>
</dbReference>
<evidence type="ECO:0000256" key="12">
    <source>
        <dbReference type="ARBA" id="ARBA00078531"/>
    </source>
</evidence>
<keyword evidence="3" id="KW-0547">Nucleotide-binding</keyword>
<dbReference type="AlphaFoldDB" id="A0A1I4RRH6"/>
<evidence type="ECO:0000256" key="10">
    <source>
        <dbReference type="ARBA" id="ARBA00075110"/>
    </source>
</evidence>
<comment type="subunit">
    <text evidence="7">Homodimer. Forms a stable heterotetrameric complex of 2 MoeB and 2 MoaD during adenylation of MoaD.</text>
</comment>
<accession>A0A1I4RRH6</accession>
<dbReference type="InterPro" id="IPR035985">
    <property type="entry name" value="Ubiquitin-activating_enz"/>
</dbReference>
<organism evidence="14 15">
    <name type="scientific">Flavobacterium succinicans</name>
    <dbReference type="NCBI Taxonomy" id="29536"/>
    <lineage>
        <taxon>Bacteria</taxon>
        <taxon>Pseudomonadati</taxon>
        <taxon>Bacteroidota</taxon>
        <taxon>Flavobacteriia</taxon>
        <taxon>Flavobacteriales</taxon>
        <taxon>Flavobacteriaceae</taxon>
        <taxon>Flavobacterium</taxon>
    </lineage>
</organism>
<name>A0A1I4RRH6_9FLAO</name>
<dbReference type="GO" id="GO:0005829">
    <property type="term" value="C:cytosol"/>
    <property type="evidence" value="ECO:0007669"/>
    <property type="project" value="TreeGrafter"/>
</dbReference>
<dbReference type="SUPFAM" id="SSF69572">
    <property type="entry name" value="Activating enzymes of the ubiquitin-like proteins"/>
    <property type="match status" value="1"/>
</dbReference>
<dbReference type="FunFam" id="3.40.50.720:FF:000033">
    <property type="entry name" value="Adenylyltransferase and sulfurtransferase MOCS3"/>
    <property type="match status" value="1"/>
</dbReference>
<dbReference type="Pfam" id="PF00899">
    <property type="entry name" value="ThiF"/>
    <property type="match status" value="1"/>
</dbReference>
<dbReference type="RefSeq" id="WP_024980361.1">
    <property type="nucleotide sequence ID" value="NZ_CBCRUM010000009.1"/>
</dbReference>
<feature type="domain" description="THIF-type NAD/FAD binding fold" evidence="13">
    <location>
        <begin position="10"/>
        <end position="231"/>
    </location>
</feature>
<evidence type="ECO:0000313" key="14">
    <source>
        <dbReference type="EMBL" id="SFM54764.1"/>
    </source>
</evidence>
<evidence type="ECO:0000256" key="8">
    <source>
        <dbReference type="ARBA" id="ARBA00066884"/>
    </source>
</evidence>
<dbReference type="PANTHER" id="PTHR10953">
    <property type="entry name" value="UBIQUITIN-ACTIVATING ENZYME E1"/>
    <property type="match status" value="1"/>
</dbReference>
<comment type="similarity">
    <text evidence="1">Belongs to the HesA/MoeB/ThiF family.</text>
</comment>
<evidence type="ECO:0000256" key="5">
    <source>
        <dbReference type="ARBA" id="ARBA00052218"/>
    </source>
</evidence>
<dbReference type="EC" id="2.7.7.80" evidence="8"/>
<dbReference type="GO" id="GO:0061605">
    <property type="term" value="F:molybdopterin-synthase adenylyltransferase activity"/>
    <property type="evidence" value="ECO:0007669"/>
    <property type="project" value="UniProtKB-EC"/>
</dbReference>
<dbReference type="eggNOG" id="COG0476">
    <property type="taxonomic scope" value="Bacteria"/>
</dbReference>
<evidence type="ECO:0000256" key="9">
    <source>
        <dbReference type="ARBA" id="ARBA00073635"/>
    </source>
</evidence>
<evidence type="ECO:0000256" key="7">
    <source>
        <dbReference type="ARBA" id="ARBA00063809"/>
    </source>
</evidence>
<evidence type="ECO:0000256" key="1">
    <source>
        <dbReference type="ARBA" id="ARBA00009919"/>
    </source>
</evidence>
<evidence type="ECO:0000256" key="6">
    <source>
        <dbReference type="ARBA" id="ARBA00055169"/>
    </source>
</evidence>
<evidence type="ECO:0000313" key="15">
    <source>
        <dbReference type="Proteomes" id="UP000182961"/>
    </source>
</evidence>
<evidence type="ECO:0000256" key="4">
    <source>
        <dbReference type="ARBA" id="ARBA00022840"/>
    </source>
</evidence>
<evidence type="ECO:0000256" key="11">
    <source>
        <dbReference type="ARBA" id="ARBA00075328"/>
    </source>
</evidence>
<dbReference type="GO" id="GO:0008641">
    <property type="term" value="F:ubiquitin-like modifier activating enzyme activity"/>
    <property type="evidence" value="ECO:0007669"/>
    <property type="project" value="InterPro"/>
</dbReference>
<keyword evidence="2 14" id="KW-0808">Transferase</keyword>
<keyword evidence="4" id="KW-0067">ATP-binding</keyword>
<sequence>MSIIQEFLRYNRQTMLPEIGDSGQEKLKKAKVLVIGAGGLGCPILQYIATAGVGTIGIIDFDKIEIHNLHRQILYTGNQVGLSKALMAKEKLEELNPLITVEAFESKLSSENASEIIQKFDVVVDGCDNFTTRYLVNDTCVALGKSLVYGSILQFEGQMAVFNHKGSKNLRDLFPEPPDPKKVPNCNVNGVLGTLPGMIGTMMAHETLKLIMDLPTLENELLLFSTLNWGFTKLRF</sequence>
<dbReference type="Gene3D" id="3.40.50.720">
    <property type="entry name" value="NAD(P)-binding Rossmann-like Domain"/>
    <property type="match status" value="1"/>
</dbReference>
<dbReference type="GO" id="GO:0008146">
    <property type="term" value="F:sulfotransferase activity"/>
    <property type="evidence" value="ECO:0007669"/>
    <property type="project" value="TreeGrafter"/>
</dbReference>
<dbReference type="GO" id="GO:0004792">
    <property type="term" value="F:thiosulfate-cyanide sulfurtransferase activity"/>
    <property type="evidence" value="ECO:0007669"/>
    <property type="project" value="TreeGrafter"/>
</dbReference>
<gene>
    <name evidence="14" type="ORF">SAMN05444143_101480</name>
</gene>
<dbReference type="PANTHER" id="PTHR10953:SF102">
    <property type="entry name" value="ADENYLYLTRANSFERASE AND SULFURTRANSFERASE MOCS3"/>
    <property type="match status" value="1"/>
</dbReference>
<comment type="function">
    <text evidence="6">Catalyzes the adenylation by ATP of the carboxyl group of the C-terminal glycine of sulfur carrier protein MoaD.</text>
</comment>
<keyword evidence="14" id="KW-0548">Nucleotidyltransferase</keyword>
<reference evidence="15" key="1">
    <citation type="submission" date="2016-10" db="EMBL/GenBank/DDBJ databases">
        <authorList>
            <person name="Varghese N."/>
            <person name="Submissions S."/>
        </authorList>
    </citation>
    <scope>NUCLEOTIDE SEQUENCE [LARGE SCALE GENOMIC DNA]</scope>
    <source>
        <strain evidence="15">DSM 4002</strain>
    </source>
</reference>
<protein>
    <recommendedName>
        <fullName evidence="9">Molybdopterin-synthase adenylyltransferase</fullName>
        <ecNumber evidence="8">2.7.7.80</ecNumber>
    </recommendedName>
    <alternativeName>
        <fullName evidence="12">MoaD protein adenylase</fullName>
    </alternativeName>
    <alternativeName>
        <fullName evidence="10">Molybdopterin-converting factor subunit 1 adenylase</fullName>
    </alternativeName>
    <alternativeName>
        <fullName evidence="11">Sulfur carrier protein MoaD adenylyltransferase</fullName>
    </alternativeName>
</protein>
<dbReference type="CDD" id="cd00757">
    <property type="entry name" value="ThiF_MoeB_HesA_family"/>
    <property type="match status" value="1"/>
</dbReference>
<dbReference type="GO" id="GO:0005524">
    <property type="term" value="F:ATP binding"/>
    <property type="evidence" value="ECO:0007669"/>
    <property type="project" value="UniProtKB-KW"/>
</dbReference>
<dbReference type="EMBL" id="FOUT01000001">
    <property type="protein sequence ID" value="SFM54764.1"/>
    <property type="molecule type" value="Genomic_DNA"/>
</dbReference>